<sequence>MGIRHRRRIVIIVITRGDVYRFIACDILFSMLTLKGLQSLSLPFFIPIAGSIAAPMLLKRTLDRF</sequence>
<protein>
    <submittedName>
        <fullName evidence="2">Uncharacterized protein</fullName>
    </submittedName>
</protein>
<evidence type="ECO:0000313" key="3">
    <source>
        <dbReference type="Proteomes" id="UP000535838"/>
    </source>
</evidence>
<keyword evidence="3" id="KW-1185">Reference proteome</keyword>
<name>A0A841SSG1_9BACL</name>
<reference evidence="2 3" key="1">
    <citation type="submission" date="2020-08" db="EMBL/GenBank/DDBJ databases">
        <title>Cohnella phylogeny.</title>
        <authorList>
            <person name="Dunlap C."/>
        </authorList>
    </citation>
    <scope>NUCLEOTIDE SEQUENCE [LARGE SCALE GENOMIC DNA]</scope>
    <source>
        <strain evidence="2 3">DSM 25241</strain>
    </source>
</reference>
<dbReference type="AlphaFoldDB" id="A0A841SSG1"/>
<dbReference type="Proteomes" id="UP000535838">
    <property type="component" value="Unassembled WGS sequence"/>
</dbReference>
<proteinExistence type="predicted"/>
<dbReference type="RefSeq" id="WP_185120102.1">
    <property type="nucleotide sequence ID" value="NZ_JACJVQ010000008.1"/>
</dbReference>
<evidence type="ECO:0000313" key="2">
    <source>
        <dbReference type="EMBL" id="MBB6634874.1"/>
    </source>
</evidence>
<keyword evidence="1" id="KW-1133">Transmembrane helix</keyword>
<dbReference type="EMBL" id="JACJVQ010000008">
    <property type="protein sequence ID" value="MBB6634874.1"/>
    <property type="molecule type" value="Genomic_DNA"/>
</dbReference>
<accession>A0A841SSG1</accession>
<comment type="caution">
    <text evidence="2">The sequence shown here is derived from an EMBL/GenBank/DDBJ whole genome shotgun (WGS) entry which is preliminary data.</text>
</comment>
<keyword evidence="1" id="KW-0812">Transmembrane</keyword>
<feature type="transmembrane region" description="Helical" evidence="1">
    <location>
        <begin position="40"/>
        <end position="58"/>
    </location>
</feature>
<evidence type="ECO:0000256" key="1">
    <source>
        <dbReference type="SAM" id="Phobius"/>
    </source>
</evidence>
<keyword evidence="1" id="KW-0472">Membrane</keyword>
<organism evidence="2 3">
    <name type="scientific">Cohnella thailandensis</name>
    <dbReference type="NCBI Taxonomy" id="557557"/>
    <lineage>
        <taxon>Bacteria</taxon>
        <taxon>Bacillati</taxon>
        <taxon>Bacillota</taxon>
        <taxon>Bacilli</taxon>
        <taxon>Bacillales</taxon>
        <taxon>Paenibacillaceae</taxon>
        <taxon>Cohnella</taxon>
    </lineage>
</organism>
<gene>
    <name evidence="2" type="ORF">H7B67_12205</name>
</gene>